<dbReference type="GO" id="GO:0000987">
    <property type="term" value="F:cis-regulatory region sequence-specific DNA binding"/>
    <property type="evidence" value="ECO:0007669"/>
    <property type="project" value="UniProtKB-ARBA"/>
</dbReference>
<feature type="region of interest" description="Disordered" evidence="9">
    <location>
        <begin position="274"/>
        <end position="310"/>
    </location>
</feature>
<reference evidence="11" key="2">
    <citation type="journal article" date="2022" name="Res Sq">
        <title>Comparative Genomics Reveals Insights into the Divergent Evolution of Astigmatic Mites and Household Pest Adaptations.</title>
        <authorList>
            <person name="Xiong Q."/>
            <person name="Wan A.T.-Y."/>
            <person name="Liu X.-Y."/>
            <person name="Fung C.S.-H."/>
            <person name="Xiao X."/>
            <person name="Malainual N."/>
            <person name="Hou J."/>
            <person name="Wang L."/>
            <person name="Wang M."/>
            <person name="Yang K."/>
            <person name="Cui Y."/>
            <person name="Leung E."/>
            <person name="Nong W."/>
            <person name="Shin S.-K."/>
            <person name="Au S."/>
            <person name="Jeong K.Y."/>
            <person name="Chew F.T."/>
            <person name="Hui J."/>
            <person name="Leung T.F."/>
            <person name="Tungtrongchitr A."/>
            <person name="Zhong N."/>
            <person name="Liu Z."/>
            <person name="Tsui S."/>
        </authorList>
    </citation>
    <scope>NUCLEOTIDE SEQUENCE</scope>
    <source>
        <strain evidence="11">Derf</strain>
        <tissue evidence="11">Whole organism</tissue>
    </source>
</reference>
<dbReference type="SMART" id="SM00389">
    <property type="entry name" value="HOX"/>
    <property type="match status" value="1"/>
</dbReference>
<sequence length="384" mass="42802">MSSNHRKRRGNLPKESVKILRMWLYEHRYNAYPSDQEKQYLSQMANLSVLQVCNWFINARRRILPDIIRKEGNDPLKYTITRKSSNKRQNNHGSQNHISSRTVSQYGFGCIIDNQRCTTNDVDDDEDDDGFSSNDSSEDIDSSADSDNGSTTSTANSNTSAYSRPLSCSSFNDSPLKLTKRWRKNHEEEQQLQQAEFNLIVNDNNKSNGKTKRAILDIDHSGSPFVQYHHRHHHHYNSYRVSNTTTSIVNWINQTTGNSAAAAAAATMMQLSSSSSNCSNESYSPDLSSLNDHSLSSPSTTLSSLSSSINGDDHIEQQSISSLSSTSSSVAGSPSSFNYLYLLASAAVERLSSHSNNSNDDDHHQSSTIKNDESNNNLKLAIKT</sequence>
<keyword evidence="2" id="KW-0805">Transcription regulation</keyword>
<dbReference type="InterPro" id="IPR050224">
    <property type="entry name" value="TALE_homeobox"/>
</dbReference>
<dbReference type="GO" id="GO:0005634">
    <property type="term" value="C:nucleus"/>
    <property type="evidence" value="ECO:0007669"/>
    <property type="project" value="UniProtKB-SubCell"/>
</dbReference>
<evidence type="ECO:0000256" key="5">
    <source>
        <dbReference type="ARBA" id="ARBA00023163"/>
    </source>
</evidence>
<keyword evidence="12" id="KW-1185">Reference proteome</keyword>
<dbReference type="FunFam" id="1.10.10.60:FF:000059">
    <property type="entry name" value="TGFB-induced factor homeobox 1"/>
    <property type="match status" value="1"/>
</dbReference>
<feature type="DNA-binding region" description="Homeobox" evidence="8">
    <location>
        <begin position="5"/>
        <end position="67"/>
    </location>
</feature>
<dbReference type="Proteomes" id="UP000790347">
    <property type="component" value="Unassembled WGS sequence"/>
</dbReference>
<feature type="compositionally biased region" description="Low complexity" evidence="9">
    <location>
        <begin position="274"/>
        <end position="308"/>
    </location>
</feature>
<feature type="region of interest" description="Disordered" evidence="9">
    <location>
        <begin position="353"/>
        <end position="384"/>
    </location>
</feature>
<dbReference type="GO" id="GO:0006355">
    <property type="term" value="P:regulation of DNA-templated transcription"/>
    <property type="evidence" value="ECO:0007669"/>
    <property type="project" value="InterPro"/>
</dbReference>
<keyword evidence="3 8" id="KW-0238">DNA-binding</keyword>
<organism evidence="11 12">
    <name type="scientific">Dermatophagoides farinae</name>
    <name type="common">American house dust mite</name>
    <dbReference type="NCBI Taxonomy" id="6954"/>
    <lineage>
        <taxon>Eukaryota</taxon>
        <taxon>Metazoa</taxon>
        <taxon>Ecdysozoa</taxon>
        <taxon>Arthropoda</taxon>
        <taxon>Chelicerata</taxon>
        <taxon>Arachnida</taxon>
        <taxon>Acari</taxon>
        <taxon>Acariformes</taxon>
        <taxon>Sarcoptiformes</taxon>
        <taxon>Astigmata</taxon>
        <taxon>Psoroptidia</taxon>
        <taxon>Analgoidea</taxon>
        <taxon>Pyroglyphidae</taxon>
        <taxon>Dermatophagoidinae</taxon>
        <taxon>Dermatophagoides</taxon>
    </lineage>
</organism>
<protein>
    <submittedName>
        <fullName evidence="11">Homeobox protein tgif1</fullName>
    </submittedName>
</protein>
<dbReference type="Gene3D" id="1.10.10.60">
    <property type="entry name" value="Homeodomain-like"/>
    <property type="match status" value="1"/>
</dbReference>
<reference evidence="11" key="1">
    <citation type="submission" date="2013-05" db="EMBL/GenBank/DDBJ databases">
        <authorList>
            <person name="Yim A.K.Y."/>
            <person name="Chan T.F."/>
            <person name="Ji K.M."/>
            <person name="Liu X.Y."/>
            <person name="Zhou J.W."/>
            <person name="Li R.Q."/>
            <person name="Yang K.Y."/>
            <person name="Li J."/>
            <person name="Li M."/>
            <person name="Law P.T.W."/>
            <person name="Wu Y.L."/>
            <person name="Cai Z.L."/>
            <person name="Qin H."/>
            <person name="Bao Y."/>
            <person name="Leung R.K.K."/>
            <person name="Ng P.K.S."/>
            <person name="Zou J."/>
            <person name="Zhong X.J."/>
            <person name="Ran P.X."/>
            <person name="Zhong N.S."/>
            <person name="Liu Z.G."/>
            <person name="Tsui S.K.W."/>
        </authorList>
    </citation>
    <scope>NUCLEOTIDE SEQUENCE</scope>
    <source>
        <strain evidence="11">Derf</strain>
        <tissue evidence="11">Whole organism</tissue>
    </source>
</reference>
<dbReference type="InterPro" id="IPR009057">
    <property type="entry name" value="Homeodomain-like_sf"/>
</dbReference>
<keyword evidence="5" id="KW-0804">Transcription</keyword>
<evidence type="ECO:0000256" key="2">
    <source>
        <dbReference type="ARBA" id="ARBA00023015"/>
    </source>
</evidence>
<evidence type="ECO:0000313" key="11">
    <source>
        <dbReference type="EMBL" id="KAH9516805.1"/>
    </source>
</evidence>
<dbReference type="Pfam" id="PF05920">
    <property type="entry name" value="Homeobox_KN"/>
    <property type="match status" value="1"/>
</dbReference>
<dbReference type="PANTHER" id="PTHR11850">
    <property type="entry name" value="HOMEOBOX PROTEIN TRANSCRIPTION FACTORS"/>
    <property type="match status" value="1"/>
</dbReference>
<feature type="region of interest" description="Disordered" evidence="9">
    <location>
        <begin position="121"/>
        <end position="166"/>
    </location>
</feature>
<comment type="subcellular location">
    <subcellularLocation>
        <location evidence="1 8">Nucleus</location>
    </subcellularLocation>
</comment>
<dbReference type="SUPFAM" id="SSF46689">
    <property type="entry name" value="Homeodomain-like"/>
    <property type="match status" value="1"/>
</dbReference>
<keyword evidence="4 8" id="KW-0371">Homeobox</keyword>
<accession>A0A922L4K6</accession>
<dbReference type="AlphaFoldDB" id="A0A922L4K6"/>
<dbReference type="CDD" id="cd00086">
    <property type="entry name" value="homeodomain"/>
    <property type="match status" value="1"/>
</dbReference>
<dbReference type="GO" id="GO:0001654">
    <property type="term" value="P:eye development"/>
    <property type="evidence" value="ECO:0007669"/>
    <property type="project" value="UniProtKB-ARBA"/>
</dbReference>
<feature type="compositionally biased region" description="Acidic residues" evidence="9">
    <location>
        <begin position="121"/>
        <end position="144"/>
    </location>
</feature>
<evidence type="ECO:0000259" key="10">
    <source>
        <dbReference type="PROSITE" id="PS50071"/>
    </source>
</evidence>
<evidence type="ECO:0000256" key="4">
    <source>
        <dbReference type="ARBA" id="ARBA00023155"/>
    </source>
</evidence>
<gene>
    <name evidence="11" type="primary">TGIF1</name>
    <name evidence="11" type="ORF">DERF_007524</name>
</gene>
<evidence type="ECO:0000256" key="8">
    <source>
        <dbReference type="PROSITE-ProRule" id="PRU00108"/>
    </source>
</evidence>
<dbReference type="GO" id="GO:0048646">
    <property type="term" value="P:anatomical structure formation involved in morphogenesis"/>
    <property type="evidence" value="ECO:0007669"/>
    <property type="project" value="UniProtKB-ARBA"/>
</dbReference>
<evidence type="ECO:0000256" key="1">
    <source>
        <dbReference type="ARBA" id="ARBA00004123"/>
    </source>
</evidence>
<keyword evidence="6 8" id="KW-0539">Nucleus</keyword>
<dbReference type="EMBL" id="ASGP02000003">
    <property type="protein sequence ID" value="KAH9516805.1"/>
    <property type="molecule type" value="Genomic_DNA"/>
</dbReference>
<feature type="compositionally biased region" description="Low complexity" evidence="9">
    <location>
        <begin position="145"/>
        <end position="161"/>
    </location>
</feature>
<dbReference type="PROSITE" id="PS50071">
    <property type="entry name" value="HOMEOBOX_2"/>
    <property type="match status" value="1"/>
</dbReference>
<proteinExistence type="inferred from homology"/>
<feature type="compositionally biased region" description="Basic and acidic residues" evidence="9">
    <location>
        <begin position="360"/>
        <end position="373"/>
    </location>
</feature>
<feature type="domain" description="Homeobox" evidence="10">
    <location>
        <begin position="3"/>
        <end position="66"/>
    </location>
</feature>
<evidence type="ECO:0000256" key="6">
    <source>
        <dbReference type="ARBA" id="ARBA00023242"/>
    </source>
</evidence>
<evidence type="ECO:0000256" key="7">
    <source>
        <dbReference type="ARBA" id="ARBA00038021"/>
    </source>
</evidence>
<comment type="caution">
    <text evidence="11">The sequence shown here is derived from an EMBL/GenBank/DDBJ whole genome shotgun (WGS) entry which is preliminary data.</text>
</comment>
<dbReference type="InterPro" id="IPR008422">
    <property type="entry name" value="KN_HD"/>
</dbReference>
<dbReference type="InterPro" id="IPR001356">
    <property type="entry name" value="HD"/>
</dbReference>
<name>A0A922L4K6_DERFA</name>
<evidence type="ECO:0000313" key="12">
    <source>
        <dbReference type="Proteomes" id="UP000790347"/>
    </source>
</evidence>
<comment type="similarity">
    <text evidence="7">Belongs to the TALE/TGIF homeobox family.</text>
</comment>
<evidence type="ECO:0000256" key="9">
    <source>
        <dbReference type="SAM" id="MobiDB-lite"/>
    </source>
</evidence>
<evidence type="ECO:0000256" key="3">
    <source>
        <dbReference type="ARBA" id="ARBA00023125"/>
    </source>
</evidence>